<dbReference type="InterPro" id="IPR019587">
    <property type="entry name" value="Polyketide_cyclase/dehydratase"/>
</dbReference>
<organism evidence="1 2">
    <name type="scientific">Amycolatopsis dongchuanensis</name>
    <dbReference type="NCBI Taxonomy" id="1070866"/>
    <lineage>
        <taxon>Bacteria</taxon>
        <taxon>Bacillati</taxon>
        <taxon>Actinomycetota</taxon>
        <taxon>Actinomycetes</taxon>
        <taxon>Pseudonocardiales</taxon>
        <taxon>Pseudonocardiaceae</taxon>
        <taxon>Amycolatopsis</taxon>
    </lineage>
</organism>
<reference evidence="2" key="1">
    <citation type="journal article" date="2019" name="Int. J. Syst. Evol. Microbiol.">
        <title>The Global Catalogue of Microorganisms (GCM) 10K type strain sequencing project: providing services to taxonomists for standard genome sequencing and annotation.</title>
        <authorList>
            <consortium name="The Broad Institute Genomics Platform"/>
            <consortium name="The Broad Institute Genome Sequencing Center for Infectious Disease"/>
            <person name="Wu L."/>
            <person name="Ma J."/>
        </authorList>
    </citation>
    <scope>NUCLEOTIDE SEQUENCE [LARGE SCALE GENOMIC DNA]</scope>
    <source>
        <strain evidence="2">JCM 18054</strain>
    </source>
</reference>
<gene>
    <name evidence="1" type="ORF">GCM10023214_66600</name>
</gene>
<sequence>MMAGMPPRSFSFEVTRTSTASPDRLFRLETDGARWSEWAKPLIVQSGWARWADQPGGVGAIRRVGLFPVLMYEETLEYEPGKRHVYTFARSAPVDDYRGEVTFTPTPNGTELRWRGTFKEKVPGTGPLVLALLRTAIVFLSARLVRAAERD</sequence>
<protein>
    <submittedName>
        <fullName evidence="1">SRPBCC family protein</fullName>
    </submittedName>
</protein>
<name>A0ABP8VI62_9PSEU</name>
<dbReference type="CDD" id="cd07821">
    <property type="entry name" value="PYR_PYL_RCAR_like"/>
    <property type="match status" value="1"/>
</dbReference>
<dbReference type="Pfam" id="PF10604">
    <property type="entry name" value="Polyketide_cyc2"/>
    <property type="match status" value="1"/>
</dbReference>
<dbReference type="Proteomes" id="UP001500192">
    <property type="component" value="Unassembled WGS sequence"/>
</dbReference>
<dbReference type="InterPro" id="IPR023393">
    <property type="entry name" value="START-like_dom_sf"/>
</dbReference>
<evidence type="ECO:0000313" key="1">
    <source>
        <dbReference type="EMBL" id="GAA4664312.1"/>
    </source>
</evidence>
<evidence type="ECO:0000313" key="2">
    <source>
        <dbReference type="Proteomes" id="UP001500192"/>
    </source>
</evidence>
<dbReference type="Gene3D" id="3.30.530.20">
    <property type="match status" value="1"/>
</dbReference>
<proteinExistence type="predicted"/>
<dbReference type="EMBL" id="BAABIB010000137">
    <property type="protein sequence ID" value="GAA4664312.1"/>
    <property type="molecule type" value="Genomic_DNA"/>
</dbReference>
<accession>A0ABP8VI62</accession>
<keyword evidence="2" id="KW-1185">Reference proteome</keyword>
<dbReference type="SUPFAM" id="SSF55961">
    <property type="entry name" value="Bet v1-like"/>
    <property type="match status" value="1"/>
</dbReference>
<comment type="caution">
    <text evidence="1">The sequence shown here is derived from an EMBL/GenBank/DDBJ whole genome shotgun (WGS) entry which is preliminary data.</text>
</comment>